<comment type="caution">
    <text evidence="1">The sequence shown here is derived from an EMBL/GenBank/DDBJ whole genome shotgun (WGS) entry which is preliminary data.</text>
</comment>
<accession>A0ABX2JZC7</accession>
<gene>
    <name evidence="1" type="ORF">FEG63_11630</name>
</gene>
<keyword evidence="2" id="KW-1185">Reference proteome</keyword>
<reference evidence="1 2" key="1">
    <citation type="submission" date="2019-05" db="EMBL/GenBank/DDBJ databases">
        <title>Mycolicibacterium sphagni ENV482 genome assembly.</title>
        <authorList>
            <person name="Chen W."/>
            <person name="Faulkner N.W."/>
            <person name="Hyman M.R."/>
        </authorList>
    </citation>
    <scope>NUCLEOTIDE SEQUENCE [LARGE SCALE GENOMIC DNA]</scope>
    <source>
        <strain evidence="1 2">ENV482</strain>
    </source>
</reference>
<evidence type="ECO:0000313" key="1">
    <source>
        <dbReference type="EMBL" id="NTY60196.1"/>
    </source>
</evidence>
<dbReference type="Proteomes" id="UP000708347">
    <property type="component" value="Unassembled WGS sequence"/>
</dbReference>
<organism evidence="1 2">
    <name type="scientific">Mycolicibacterium sphagni</name>
    <dbReference type="NCBI Taxonomy" id="1786"/>
    <lineage>
        <taxon>Bacteria</taxon>
        <taxon>Bacillati</taxon>
        <taxon>Actinomycetota</taxon>
        <taxon>Actinomycetes</taxon>
        <taxon>Mycobacteriales</taxon>
        <taxon>Mycobacteriaceae</taxon>
        <taxon>Mycolicibacterium</taxon>
    </lineage>
</organism>
<dbReference type="EMBL" id="VBSB01000007">
    <property type="protein sequence ID" value="NTY60196.1"/>
    <property type="molecule type" value="Genomic_DNA"/>
</dbReference>
<sequence length="89" mass="10327">MAKRYEPTYFSKEHRYSMGSDLKTGGHYLAIPVSNGLAEYNEEYFLLPGQYEEFTSVRSAALKFVEECRARQHDDQLIYVQNGKRGEPL</sequence>
<name>A0ABX2JZC7_9MYCO</name>
<evidence type="ECO:0000313" key="2">
    <source>
        <dbReference type="Proteomes" id="UP000708347"/>
    </source>
</evidence>
<proteinExistence type="predicted"/>
<protein>
    <submittedName>
        <fullName evidence="1">Uncharacterized protein</fullName>
    </submittedName>
</protein>